<reference evidence="1 2" key="1">
    <citation type="journal article" date="2015" name="Nature">
        <title>rRNA introns, odd ribosomes, and small enigmatic genomes across a large radiation of phyla.</title>
        <authorList>
            <person name="Brown C.T."/>
            <person name="Hug L.A."/>
            <person name="Thomas B.C."/>
            <person name="Sharon I."/>
            <person name="Castelle C.J."/>
            <person name="Singh A."/>
            <person name="Wilkins M.J."/>
            <person name="Williams K.H."/>
            <person name="Banfield J.F."/>
        </authorList>
    </citation>
    <scope>NUCLEOTIDE SEQUENCE [LARGE SCALE GENOMIC DNA]</scope>
</reference>
<proteinExistence type="predicted"/>
<evidence type="ECO:0000313" key="2">
    <source>
        <dbReference type="Proteomes" id="UP000034075"/>
    </source>
</evidence>
<dbReference type="EMBL" id="LBSF01000028">
    <property type="protein sequence ID" value="KKQ11403.1"/>
    <property type="molecule type" value="Genomic_DNA"/>
</dbReference>
<dbReference type="AlphaFoldDB" id="A0A0G0EWQ9"/>
<dbReference type="Gene3D" id="3.30.830.10">
    <property type="entry name" value="Metalloenzyme, LuxS/M16 peptidase-like"/>
    <property type="match status" value="1"/>
</dbReference>
<dbReference type="Proteomes" id="UP000034075">
    <property type="component" value="Unassembled WGS sequence"/>
</dbReference>
<sequence length="453" mass="53356">MKLLQEFKNEYNNITYRLYELDCGIKLIHLENPATVNFDFFSLQEAGCIYEDLENVPHGTAHLTEHLLHSPNSTFRTLDDVQKFEEGNKSRPAIHTNAGTWFKHMDLRSVSNIKGTDRVLERINSMIDFPYSKFKKNLINEKRVVTAERSRKLKLEKDNFIQKVIFLEGEQYPEFTYNIIGELKDIENINIDDLEKYFTNRFLNKGAIFSIQSNKTLSDNVFAKLEKMGNKYTAPKNSKLSEITLKNDLAFGYFYDENATGVTLDLTYFDPTNKKINYQKSAIEGVLNSIIKRIGYLLLREEKGLIYGLQTFKEDTFTMFHNIKCLRFVVENSRLKEMLATLEPFLFEDIEKFIKSEKGTRWINNILSTYIFPTTIVYDQELPYDIAMDYSEYNEMYNYNLYVEAVKKIKKSDLLDELKKLQFTPPHIWVESNLPKKEVEKIVKESTFWKRFK</sequence>
<accession>A0A0G0EWQ9</accession>
<dbReference type="GO" id="GO:0046872">
    <property type="term" value="F:metal ion binding"/>
    <property type="evidence" value="ECO:0007669"/>
    <property type="project" value="InterPro"/>
</dbReference>
<gene>
    <name evidence="1" type="ORF">US24_C0028G0003</name>
</gene>
<organism evidence="1 2">
    <name type="scientific">candidate division WS6 bacterium GW2011_GWC2_36_7</name>
    <dbReference type="NCBI Taxonomy" id="1619091"/>
    <lineage>
        <taxon>Bacteria</taxon>
        <taxon>Candidatus Dojkabacteria</taxon>
    </lineage>
</organism>
<name>A0A0G0EWQ9_9BACT</name>
<protein>
    <recommendedName>
        <fullName evidence="3">Peptidase M16 domain protein</fullName>
    </recommendedName>
</protein>
<dbReference type="SUPFAM" id="SSF63411">
    <property type="entry name" value="LuxS/MPP-like metallohydrolase"/>
    <property type="match status" value="1"/>
</dbReference>
<evidence type="ECO:0000313" key="1">
    <source>
        <dbReference type="EMBL" id="KKQ11403.1"/>
    </source>
</evidence>
<dbReference type="InterPro" id="IPR011249">
    <property type="entry name" value="Metalloenz_LuxS/M16"/>
</dbReference>
<evidence type="ECO:0008006" key="3">
    <source>
        <dbReference type="Google" id="ProtNLM"/>
    </source>
</evidence>
<comment type="caution">
    <text evidence="1">The sequence shown here is derived from an EMBL/GenBank/DDBJ whole genome shotgun (WGS) entry which is preliminary data.</text>
</comment>